<name>A0A1L0DW06_9GAMM</name>
<dbReference type="EMBL" id="FPLD01000049">
    <property type="protein sequence ID" value="SGY93950.1"/>
    <property type="molecule type" value="Genomic_DNA"/>
</dbReference>
<accession>A0A1L0DW06</accession>
<comment type="subcellular location">
    <subcellularLocation>
        <location evidence="4">Cytoplasm</location>
    </subcellularLocation>
    <subcellularLocation>
        <location evidence="4">Cell membrane</location>
        <topology evidence="4">Peripheral membrane protein</topology>
        <orientation evidence="4">Cytoplasmic side</orientation>
    </subcellularLocation>
</comment>
<evidence type="ECO:0000256" key="1">
    <source>
        <dbReference type="ARBA" id="ARBA00022475"/>
    </source>
</evidence>
<dbReference type="PANTHER" id="PTHR38100:SF1">
    <property type="entry name" value="HIGH FREQUENCY LYSOGENIZATION PROTEIN HFLD"/>
    <property type="match status" value="1"/>
</dbReference>
<organism evidence="5 6">
    <name type="scientific">Moritella viscosa</name>
    <dbReference type="NCBI Taxonomy" id="80854"/>
    <lineage>
        <taxon>Bacteria</taxon>
        <taxon>Pseudomonadati</taxon>
        <taxon>Pseudomonadota</taxon>
        <taxon>Gammaproteobacteria</taxon>
        <taxon>Alteromonadales</taxon>
        <taxon>Moritellaceae</taxon>
        <taxon>Moritella</taxon>
    </lineage>
</organism>
<comment type="similarity">
    <text evidence="4">Belongs to the HflD family.</text>
</comment>
<keyword evidence="2 4" id="KW-0963">Cytoplasm</keyword>
<dbReference type="Gene3D" id="1.10.3890.10">
    <property type="entry name" value="HflD-like"/>
    <property type="match status" value="1"/>
</dbReference>
<dbReference type="InterPro" id="IPR035932">
    <property type="entry name" value="HflD-like_sf"/>
</dbReference>
<dbReference type="NCBIfam" id="NF001248">
    <property type="entry name" value="PRK00218.1-4"/>
    <property type="match status" value="1"/>
</dbReference>
<evidence type="ECO:0000256" key="3">
    <source>
        <dbReference type="ARBA" id="ARBA00023136"/>
    </source>
</evidence>
<dbReference type="AlphaFoldDB" id="A0A1L0DW06"/>
<dbReference type="RefSeq" id="WP_075518100.1">
    <property type="nucleotide sequence ID" value="NZ_FPLD01000049.1"/>
</dbReference>
<dbReference type="InterPro" id="IPR007451">
    <property type="entry name" value="HflD"/>
</dbReference>
<protein>
    <recommendedName>
        <fullName evidence="4">High frequency lysogenization protein HflD homolog</fullName>
    </recommendedName>
</protein>
<dbReference type="SUPFAM" id="SSF101322">
    <property type="entry name" value="YcfC-like"/>
    <property type="match status" value="1"/>
</dbReference>
<dbReference type="Pfam" id="PF04356">
    <property type="entry name" value="DUF489"/>
    <property type="match status" value="1"/>
</dbReference>
<keyword evidence="1 4" id="KW-1003">Cell membrane</keyword>
<gene>
    <name evidence="4" type="primary">hflD</name>
    <name evidence="5" type="ORF">NVI5450_1531</name>
</gene>
<evidence type="ECO:0000313" key="6">
    <source>
        <dbReference type="Proteomes" id="UP000183794"/>
    </source>
</evidence>
<reference evidence="5 6" key="1">
    <citation type="submission" date="2016-11" db="EMBL/GenBank/DDBJ databases">
        <authorList>
            <person name="Jaros S."/>
            <person name="Januszkiewicz K."/>
            <person name="Wedrychowicz H."/>
        </authorList>
    </citation>
    <scope>NUCLEOTIDE SEQUENCE [LARGE SCALE GENOMIC DNA]</scope>
    <source>
        <strain evidence="5">NVI 5450</strain>
    </source>
</reference>
<evidence type="ECO:0000313" key="5">
    <source>
        <dbReference type="EMBL" id="SGY93950.1"/>
    </source>
</evidence>
<dbReference type="PANTHER" id="PTHR38100">
    <property type="entry name" value="HIGH FREQUENCY LYSOGENIZATION PROTEIN HFLD"/>
    <property type="match status" value="1"/>
</dbReference>
<evidence type="ECO:0000256" key="2">
    <source>
        <dbReference type="ARBA" id="ARBA00022490"/>
    </source>
</evidence>
<dbReference type="GO" id="GO:0005886">
    <property type="term" value="C:plasma membrane"/>
    <property type="evidence" value="ECO:0007669"/>
    <property type="project" value="UniProtKB-SubCell"/>
</dbReference>
<dbReference type="Proteomes" id="UP000183794">
    <property type="component" value="Unassembled WGS sequence"/>
</dbReference>
<keyword evidence="3 4" id="KW-0472">Membrane</keyword>
<dbReference type="OrthoDB" id="9788031at2"/>
<proteinExistence type="inferred from homology"/>
<sequence>MSTNFQESNTAFAGVCQAAALVHQLATTGNCDDTQLSNTLRCVIVTDPSQTIEVYGEYENLELGYKTLVAQLSNTSTGPDSALTRYMIGLVALERKLAKRNDILGMLGERISQVKRQTHHYELTDAQILSNMASIYVDLISPLGTKIQIAGTSSFLQQTLVRDKIRAVLFAGIRSAVLWRQTGGKRRQVVFNRKHMVEQAKQQLARI</sequence>
<dbReference type="GO" id="GO:0005737">
    <property type="term" value="C:cytoplasm"/>
    <property type="evidence" value="ECO:0007669"/>
    <property type="project" value="UniProtKB-SubCell"/>
</dbReference>
<dbReference type="HAMAP" id="MF_00695">
    <property type="entry name" value="HflD_protein"/>
    <property type="match status" value="1"/>
</dbReference>
<evidence type="ECO:0000256" key="4">
    <source>
        <dbReference type="HAMAP-Rule" id="MF_00695"/>
    </source>
</evidence>
<dbReference type="NCBIfam" id="NF001246">
    <property type="entry name" value="PRK00218.1-2"/>
    <property type="match status" value="1"/>
</dbReference>